<evidence type="ECO:0000313" key="7">
    <source>
        <dbReference type="RefSeq" id="XP_067169389.1"/>
    </source>
</evidence>
<dbReference type="InterPro" id="IPR017248">
    <property type="entry name" value="HAX-1"/>
</dbReference>
<evidence type="ECO:0000256" key="3">
    <source>
        <dbReference type="ARBA" id="ARBA00022490"/>
    </source>
</evidence>
<dbReference type="PANTHER" id="PTHR14938:SF2">
    <property type="entry name" value="HCLS1-ASSOCIATED PROTEIN X-1"/>
    <property type="match status" value="1"/>
</dbReference>
<evidence type="ECO:0000256" key="2">
    <source>
        <dbReference type="ARBA" id="ARBA00008332"/>
    </source>
</evidence>
<feature type="region of interest" description="Disordered" evidence="5">
    <location>
        <begin position="71"/>
        <end position="173"/>
    </location>
</feature>
<organism evidence="6 7">
    <name type="scientific">Apteryx mantelli</name>
    <name type="common">North Island brown kiwi</name>
    <dbReference type="NCBI Taxonomy" id="2696672"/>
    <lineage>
        <taxon>Eukaryota</taxon>
        <taxon>Metazoa</taxon>
        <taxon>Chordata</taxon>
        <taxon>Craniata</taxon>
        <taxon>Vertebrata</taxon>
        <taxon>Euteleostomi</taxon>
        <taxon>Archelosauria</taxon>
        <taxon>Archosauria</taxon>
        <taxon>Dinosauria</taxon>
        <taxon>Saurischia</taxon>
        <taxon>Theropoda</taxon>
        <taxon>Coelurosauria</taxon>
        <taxon>Aves</taxon>
        <taxon>Palaeognathae</taxon>
        <taxon>Apterygiformes</taxon>
        <taxon>Apterygidae</taxon>
        <taxon>Apteryx</taxon>
    </lineage>
</organism>
<feature type="compositionally biased region" description="Basic and acidic residues" evidence="5">
    <location>
        <begin position="95"/>
        <end position="109"/>
    </location>
</feature>
<evidence type="ECO:0000313" key="6">
    <source>
        <dbReference type="Proteomes" id="UP001652627"/>
    </source>
</evidence>
<gene>
    <name evidence="7" type="primary">HAX1</name>
</gene>
<comment type="subcellular location">
    <subcellularLocation>
        <location evidence="1">Cytoplasm</location>
    </subcellularLocation>
</comment>
<reference evidence="7" key="1">
    <citation type="submission" date="2025-08" db="UniProtKB">
        <authorList>
            <consortium name="RefSeq"/>
        </authorList>
    </citation>
    <scope>IDENTIFICATION</scope>
    <source>
        <tissue evidence="7">Blood</tissue>
    </source>
</reference>
<feature type="compositionally biased region" description="Acidic residues" evidence="5">
    <location>
        <begin position="28"/>
        <end position="42"/>
    </location>
</feature>
<evidence type="ECO:0000256" key="1">
    <source>
        <dbReference type="ARBA" id="ARBA00004496"/>
    </source>
</evidence>
<accession>A0ABM4FWS3</accession>
<dbReference type="GeneID" id="136994611"/>
<feature type="region of interest" description="Disordered" evidence="5">
    <location>
        <begin position="14"/>
        <end position="56"/>
    </location>
</feature>
<proteinExistence type="inferred from homology"/>
<evidence type="ECO:0000256" key="4">
    <source>
        <dbReference type="ARBA" id="ARBA00022553"/>
    </source>
</evidence>
<dbReference type="RefSeq" id="XP_067169389.1">
    <property type="nucleotide sequence ID" value="XM_067313288.1"/>
</dbReference>
<protein>
    <submittedName>
        <fullName evidence="7">HCLS1-associated protein X-1</fullName>
    </submittedName>
</protein>
<evidence type="ECO:0000256" key="5">
    <source>
        <dbReference type="SAM" id="MobiDB-lite"/>
    </source>
</evidence>
<comment type="similarity">
    <text evidence="2">Belongs to the MLF family.</text>
</comment>
<dbReference type="InterPro" id="IPR019376">
    <property type="entry name" value="Myeloid_leukemia_factor"/>
</dbReference>
<dbReference type="Pfam" id="PF10248">
    <property type="entry name" value="Mlf1IP"/>
    <property type="match status" value="1"/>
</dbReference>
<dbReference type="PANTHER" id="PTHR14938">
    <property type="entry name" value="HCLS1-ASSOCIATED PROTEIN X-1"/>
    <property type="match status" value="1"/>
</dbReference>
<keyword evidence="4" id="KW-0597">Phosphoprotein</keyword>
<name>A0ABM4FWS3_9AVES</name>
<keyword evidence="6" id="KW-1185">Reference proteome</keyword>
<sequence length="276" mass="30331">MSFYDVFRGFFGFPGARRPRDPLFGDAAWDEEDEEDDGDGDGDGWAPPRPPEHFGFCGFEELLRDVGELLGAFGGAGAGPPQPFGLPLPSPGEDGAGRPLRDSMLKHPDGPAPPEGPGAACEPAQRPWRPFLGREDPQPAPPGLKEDQDLDSQVSSAGLGTILQPDEPKPRSYFQSVSITKVTLPDGAVEERRTVQDSQGRREMTVTRRRGDQAFIATTKEDGESRDYREEVVNMDDRELARFADAWQQHDELCAPGTSDSSSALGRLFRRWFSGW</sequence>
<keyword evidence="3" id="KW-0963">Cytoplasm</keyword>
<dbReference type="Proteomes" id="UP001652627">
    <property type="component" value="Chromosome 31"/>
</dbReference>
<feature type="compositionally biased region" description="Pro residues" evidence="5">
    <location>
        <begin position="80"/>
        <end position="90"/>
    </location>
</feature>